<accession>A0A7X5XNT5</accession>
<protein>
    <submittedName>
        <fullName evidence="1">Uncharacterized protein</fullName>
    </submittedName>
</protein>
<keyword evidence="2" id="KW-1185">Reference proteome</keyword>
<evidence type="ECO:0000313" key="2">
    <source>
        <dbReference type="Proteomes" id="UP000535078"/>
    </source>
</evidence>
<evidence type="ECO:0000313" key="1">
    <source>
        <dbReference type="EMBL" id="NJB88508.1"/>
    </source>
</evidence>
<proteinExistence type="predicted"/>
<gene>
    <name evidence="1" type="ORF">GGR90_000660</name>
</gene>
<dbReference type="AlphaFoldDB" id="A0A7X5XNT5"/>
<dbReference type="Proteomes" id="UP000535078">
    <property type="component" value="Unassembled WGS sequence"/>
</dbReference>
<reference evidence="1 2" key="1">
    <citation type="submission" date="2020-03" db="EMBL/GenBank/DDBJ databases">
        <title>Genomic Encyclopedia of Type Strains, Phase IV (KMG-IV): sequencing the most valuable type-strain genomes for metagenomic binning, comparative biology and taxonomic classification.</title>
        <authorList>
            <person name="Goeker M."/>
        </authorList>
    </citation>
    <scope>NUCLEOTIDE SEQUENCE [LARGE SCALE GENOMIC DNA]</scope>
    <source>
        <strain evidence="1 2">DSM 25229</strain>
    </source>
</reference>
<sequence>MADAIHRQQADFPNWRRSRLRRRTAAVLPPLHQIASTDD</sequence>
<comment type="caution">
    <text evidence="1">The sequence shown here is derived from an EMBL/GenBank/DDBJ whole genome shotgun (WGS) entry which is preliminary data.</text>
</comment>
<dbReference type="EMBL" id="JAATIT010000001">
    <property type="protein sequence ID" value="NJB88508.1"/>
    <property type="molecule type" value="Genomic_DNA"/>
</dbReference>
<organism evidence="1 2">
    <name type="scientific">Sphingopyxis italica</name>
    <dbReference type="NCBI Taxonomy" id="1129133"/>
    <lineage>
        <taxon>Bacteria</taxon>
        <taxon>Pseudomonadati</taxon>
        <taxon>Pseudomonadota</taxon>
        <taxon>Alphaproteobacteria</taxon>
        <taxon>Sphingomonadales</taxon>
        <taxon>Sphingomonadaceae</taxon>
        <taxon>Sphingopyxis</taxon>
    </lineage>
</organism>
<name>A0A7X5XNT5_9SPHN</name>